<reference evidence="2 3" key="1">
    <citation type="journal article" date="2018" name="Front. Plant Sci.">
        <title>Red Clover (Trifolium pratense) and Zigzag Clover (T. medium) - A Picture of Genomic Similarities and Differences.</title>
        <authorList>
            <person name="Dluhosova J."/>
            <person name="Istvanek J."/>
            <person name="Nedelnik J."/>
            <person name="Repkova J."/>
        </authorList>
    </citation>
    <scope>NUCLEOTIDE SEQUENCE [LARGE SCALE GENOMIC DNA]</scope>
    <source>
        <strain evidence="3">cv. 10/8</strain>
        <tissue evidence="2">Leaf</tissue>
    </source>
</reference>
<dbReference type="Proteomes" id="UP000265520">
    <property type="component" value="Unassembled WGS sequence"/>
</dbReference>
<name>A0A392NY40_9FABA</name>
<feature type="compositionally biased region" description="Basic and acidic residues" evidence="1">
    <location>
        <begin position="1"/>
        <end position="10"/>
    </location>
</feature>
<feature type="region of interest" description="Disordered" evidence="1">
    <location>
        <begin position="1"/>
        <end position="56"/>
    </location>
</feature>
<evidence type="ECO:0000313" key="2">
    <source>
        <dbReference type="EMBL" id="MCI04119.1"/>
    </source>
</evidence>
<evidence type="ECO:0000313" key="3">
    <source>
        <dbReference type="Proteomes" id="UP000265520"/>
    </source>
</evidence>
<sequence length="56" mass="6508">MGATRFERNGNMRGGYSHWHQRRGDTLREGGEEGETMSRTGLHRTKYALQQLSHFD</sequence>
<protein>
    <submittedName>
        <fullName evidence="2">Uncharacterized protein</fullName>
    </submittedName>
</protein>
<organism evidence="2 3">
    <name type="scientific">Trifolium medium</name>
    <dbReference type="NCBI Taxonomy" id="97028"/>
    <lineage>
        <taxon>Eukaryota</taxon>
        <taxon>Viridiplantae</taxon>
        <taxon>Streptophyta</taxon>
        <taxon>Embryophyta</taxon>
        <taxon>Tracheophyta</taxon>
        <taxon>Spermatophyta</taxon>
        <taxon>Magnoliopsida</taxon>
        <taxon>eudicotyledons</taxon>
        <taxon>Gunneridae</taxon>
        <taxon>Pentapetalae</taxon>
        <taxon>rosids</taxon>
        <taxon>fabids</taxon>
        <taxon>Fabales</taxon>
        <taxon>Fabaceae</taxon>
        <taxon>Papilionoideae</taxon>
        <taxon>50 kb inversion clade</taxon>
        <taxon>NPAAA clade</taxon>
        <taxon>Hologalegina</taxon>
        <taxon>IRL clade</taxon>
        <taxon>Trifolieae</taxon>
        <taxon>Trifolium</taxon>
    </lineage>
</organism>
<accession>A0A392NY40</accession>
<proteinExistence type="predicted"/>
<dbReference type="EMBL" id="LXQA010054368">
    <property type="protein sequence ID" value="MCI04119.1"/>
    <property type="molecule type" value="Genomic_DNA"/>
</dbReference>
<feature type="compositionally biased region" description="Basic and acidic residues" evidence="1">
    <location>
        <begin position="22"/>
        <end position="31"/>
    </location>
</feature>
<keyword evidence="3" id="KW-1185">Reference proteome</keyword>
<dbReference type="AlphaFoldDB" id="A0A392NY40"/>
<comment type="caution">
    <text evidence="2">The sequence shown here is derived from an EMBL/GenBank/DDBJ whole genome shotgun (WGS) entry which is preliminary data.</text>
</comment>
<evidence type="ECO:0000256" key="1">
    <source>
        <dbReference type="SAM" id="MobiDB-lite"/>
    </source>
</evidence>
<feature type="non-terminal residue" evidence="2">
    <location>
        <position position="56"/>
    </location>
</feature>